<evidence type="ECO:0000313" key="2">
    <source>
        <dbReference type="Proteomes" id="UP000492821"/>
    </source>
</evidence>
<keyword evidence="2" id="KW-1185">Reference proteome</keyword>
<feature type="transmembrane region" description="Helical" evidence="1">
    <location>
        <begin position="65"/>
        <end position="88"/>
    </location>
</feature>
<accession>A0A7E4VUJ0</accession>
<keyword evidence="1" id="KW-1133">Transmembrane helix</keyword>
<evidence type="ECO:0000313" key="3">
    <source>
        <dbReference type="WBParaSite" id="Pan_g3358.t1"/>
    </source>
</evidence>
<keyword evidence="1" id="KW-0472">Membrane</keyword>
<reference evidence="2" key="1">
    <citation type="journal article" date="2013" name="Genetics">
        <title>The draft genome and transcriptome of Panagrellus redivivus are shaped by the harsh demands of a free-living lifestyle.</title>
        <authorList>
            <person name="Srinivasan J."/>
            <person name="Dillman A.R."/>
            <person name="Macchietto M.G."/>
            <person name="Heikkinen L."/>
            <person name="Lakso M."/>
            <person name="Fracchia K.M."/>
            <person name="Antoshechkin I."/>
            <person name="Mortazavi A."/>
            <person name="Wong G."/>
            <person name="Sternberg P.W."/>
        </authorList>
    </citation>
    <scope>NUCLEOTIDE SEQUENCE [LARGE SCALE GENOMIC DNA]</scope>
    <source>
        <strain evidence="2">MT8872</strain>
    </source>
</reference>
<keyword evidence="1" id="KW-0812">Transmembrane</keyword>
<name>A0A7E4VUJ0_PANRE</name>
<organism evidence="2 3">
    <name type="scientific">Panagrellus redivivus</name>
    <name type="common">Microworm</name>
    <dbReference type="NCBI Taxonomy" id="6233"/>
    <lineage>
        <taxon>Eukaryota</taxon>
        <taxon>Metazoa</taxon>
        <taxon>Ecdysozoa</taxon>
        <taxon>Nematoda</taxon>
        <taxon>Chromadorea</taxon>
        <taxon>Rhabditida</taxon>
        <taxon>Tylenchina</taxon>
        <taxon>Panagrolaimomorpha</taxon>
        <taxon>Panagrolaimoidea</taxon>
        <taxon>Panagrolaimidae</taxon>
        <taxon>Panagrellus</taxon>
    </lineage>
</organism>
<dbReference type="Proteomes" id="UP000492821">
    <property type="component" value="Unassembled WGS sequence"/>
</dbReference>
<reference evidence="3" key="2">
    <citation type="submission" date="2020-10" db="UniProtKB">
        <authorList>
            <consortium name="WormBaseParasite"/>
        </authorList>
    </citation>
    <scope>IDENTIFICATION</scope>
</reference>
<dbReference type="WBParaSite" id="Pan_g3358.t1">
    <property type="protein sequence ID" value="Pan_g3358.t1"/>
    <property type="gene ID" value="Pan_g3358"/>
</dbReference>
<feature type="transmembrane region" description="Helical" evidence="1">
    <location>
        <begin position="100"/>
        <end position="123"/>
    </location>
</feature>
<sequence>MAAINRFTAIVLWPSFNTIWKWKFFAVYSFTISGISLVLLLINHIDIFTLNELPSFKTYLQVSDRIFKAIVYIVAFAFEVGAVVYRLASHSSHQINKVDTTLLIQSFISTICWLINCICYVVWSYYSIPFMRAIVNIMVLSGFTLPLLYLFVSK</sequence>
<feature type="transmembrane region" description="Helical" evidence="1">
    <location>
        <begin position="25"/>
        <end position="45"/>
    </location>
</feature>
<proteinExistence type="predicted"/>
<dbReference type="AlphaFoldDB" id="A0A7E4VUJ0"/>
<protein>
    <submittedName>
        <fullName evidence="3">Serpentine receptor class gamma</fullName>
    </submittedName>
</protein>
<evidence type="ECO:0000256" key="1">
    <source>
        <dbReference type="SAM" id="Phobius"/>
    </source>
</evidence>
<feature type="transmembrane region" description="Helical" evidence="1">
    <location>
        <begin position="129"/>
        <end position="152"/>
    </location>
</feature>